<accession>A0A7Y0L437</accession>
<organism evidence="1 2">
    <name type="scientific">Sulfobacillus harzensis</name>
    <dbReference type="NCBI Taxonomy" id="2729629"/>
    <lineage>
        <taxon>Bacteria</taxon>
        <taxon>Bacillati</taxon>
        <taxon>Bacillota</taxon>
        <taxon>Clostridia</taxon>
        <taxon>Eubacteriales</taxon>
        <taxon>Clostridiales Family XVII. Incertae Sedis</taxon>
        <taxon>Sulfobacillus</taxon>
    </lineage>
</organism>
<dbReference type="AlphaFoldDB" id="A0A7Y0L437"/>
<name>A0A7Y0L437_9FIRM</name>
<gene>
    <name evidence="1" type="ORF">HIJ39_11370</name>
</gene>
<evidence type="ECO:0000313" key="2">
    <source>
        <dbReference type="Proteomes" id="UP000533476"/>
    </source>
</evidence>
<comment type="caution">
    <text evidence="1">The sequence shown here is derived from an EMBL/GenBank/DDBJ whole genome shotgun (WGS) entry which is preliminary data.</text>
</comment>
<proteinExistence type="predicted"/>
<dbReference type="RefSeq" id="WP_169099753.1">
    <property type="nucleotide sequence ID" value="NZ_JABBVZ010000035.1"/>
</dbReference>
<keyword evidence="2" id="KW-1185">Reference proteome</keyword>
<sequence>MAEGLVSVWAYPWDVARLGIDGAVQLLQDLGVQELSLATTYHSGQVLSLTKSEPRWITQESGPLIDLSDDQWRQGDLHFSPRTLVRDLSKALHAANMSLRGWTIVAHDKPGWDPVVNVFGDVLPHAPCPIANADRIRGLIASLANMEVFSALDLEALGFLPAVHGAHHDILGLKPTPLMQSLFSICFCDACEHTFSARLDWSSLRQAVRGGIGTLLAEELLSLDNFLLGRPVVGTFFEERSQYLNALLASWHETVKVPLVPILMATEQKASLSWIQGLDPNPTLWQEVIVLGYGDEATLQSDWEWLQEKGWDPKKIMIGQSLLPSVAETFDEARTRVELLLGLGARRFAFYNLGLLTPARLQWLHDLAAGIRDPG</sequence>
<protein>
    <submittedName>
        <fullName evidence="1">Uncharacterized protein</fullName>
    </submittedName>
</protein>
<dbReference type="Proteomes" id="UP000533476">
    <property type="component" value="Unassembled WGS sequence"/>
</dbReference>
<dbReference type="EMBL" id="JABBVZ010000035">
    <property type="protein sequence ID" value="NMP22947.1"/>
    <property type="molecule type" value="Genomic_DNA"/>
</dbReference>
<reference evidence="1 2" key="1">
    <citation type="submission" date="2020-04" db="EMBL/GenBank/DDBJ databases">
        <authorList>
            <person name="Zhang R."/>
            <person name="Schippers A."/>
        </authorList>
    </citation>
    <scope>NUCLEOTIDE SEQUENCE [LARGE SCALE GENOMIC DNA]</scope>
    <source>
        <strain evidence="1 2">DSM 109850</strain>
    </source>
</reference>
<evidence type="ECO:0000313" key="1">
    <source>
        <dbReference type="EMBL" id="NMP22947.1"/>
    </source>
</evidence>